<reference evidence="9" key="1">
    <citation type="submission" date="2017-09" db="EMBL/GenBank/DDBJ databases">
        <title>Depth-based differentiation of microbial function through sediment-hosted aquifers and enrichment of novel symbionts in the deep terrestrial subsurface.</title>
        <authorList>
            <person name="Probst A.J."/>
            <person name="Ladd B."/>
            <person name="Jarett J.K."/>
            <person name="Geller-Mcgrath D.E."/>
            <person name="Sieber C.M.K."/>
            <person name="Emerson J.B."/>
            <person name="Anantharaman K."/>
            <person name="Thomas B.C."/>
            <person name="Malmstrom R."/>
            <person name="Stieglmeier M."/>
            <person name="Klingl A."/>
            <person name="Woyke T."/>
            <person name="Ryan C.M."/>
            <person name="Banfield J.F."/>
        </authorList>
    </citation>
    <scope>NUCLEOTIDE SEQUENCE [LARGE SCALE GENOMIC DNA]</scope>
</reference>
<dbReference type="GO" id="GO:0016787">
    <property type="term" value="F:hydrolase activity"/>
    <property type="evidence" value="ECO:0007669"/>
    <property type="project" value="UniProtKB-KW"/>
</dbReference>
<dbReference type="Gene3D" id="3.30.920.30">
    <property type="entry name" value="Hypothetical protein"/>
    <property type="match status" value="1"/>
</dbReference>
<evidence type="ECO:0000256" key="1">
    <source>
        <dbReference type="ARBA" id="ARBA00006620"/>
    </source>
</evidence>
<keyword evidence="6" id="KW-0694">RNA-binding</keyword>
<evidence type="ECO:0008006" key="10">
    <source>
        <dbReference type="Google" id="ProtNLM"/>
    </source>
</evidence>
<dbReference type="GO" id="GO:0004519">
    <property type="term" value="F:endonuclease activity"/>
    <property type="evidence" value="ECO:0007669"/>
    <property type="project" value="UniProtKB-KW"/>
</dbReference>
<comment type="caution">
    <text evidence="8">The sequence shown here is derived from an EMBL/GenBank/DDBJ whole genome shotgun (WGS) entry which is preliminary data.</text>
</comment>
<evidence type="ECO:0000256" key="6">
    <source>
        <dbReference type="ARBA" id="ARBA00022884"/>
    </source>
</evidence>
<evidence type="ECO:0000256" key="7">
    <source>
        <dbReference type="ARBA" id="ARBA00023016"/>
    </source>
</evidence>
<evidence type="ECO:0000256" key="3">
    <source>
        <dbReference type="ARBA" id="ARBA00022722"/>
    </source>
</evidence>
<dbReference type="EMBL" id="PEVY01000017">
    <property type="protein sequence ID" value="PIU75426.1"/>
    <property type="molecule type" value="Genomic_DNA"/>
</dbReference>
<evidence type="ECO:0000256" key="5">
    <source>
        <dbReference type="ARBA" id="ARBA00022801"/>
    </source>
</evidence>
<dbReference type="InterPro" id="IPR038570">
    <property type="entry name" value="HicA_sf"/>
</dbReference>
<dbReference type="Pfam" id="PF07927">
    <property type="entry name" value="HicA_toxin"/>
    <property type="match status" value="1"/>
</dbReference>
<dbReference type="Proteomes" id="UP000228775">
    <property type="component" value="Unassembled WGS sequence"/>
</dbReference>
<dbReference type="GO" id="GO:0003729">
    <property type="term" value="F:mRNA binding"/>
    <property type="evidence" value="ECO:0007669"/>
    <property type="project" value="InterPro"/>
</dbReference>
<dbReference type="InterPro" id="IPR012933">
    <property type="entry name" value="HicA_mRNA_interferase"/>
</dbReference>
<organism evidence="8 9">
    <name type="scientific">Candidatus Portnoybacteria bacterium CG06_land_8_20_14_3_00_39_12</name>
    <dbReference type="NCBI Taxonomy" id="1974809"/>
    <lineage>
        <taxon>Bacteria</taxon>
        <taxon>Candidatus Portnoyibacteriota</taxon>
    </lineage>
</organism>
<comment type="similarity">
    <text evidence="1">Belongs to the HicA mRNA interferase family.</text>
</comment>
<evidence type="ECO:0000313" key="9">
    <source>
        <dbReference type="Proteomes" id="UP000228775"/>
    </source>
</evidence>
<evidence type="ECO:0000256" key="2">
    <source>
        <dbReference type="ARBA" id="ARBA00022649"/>
    </source>
</evidence>
<evidence type="ECO:0000313" key="8">
    <source>
        <dbReference type="EMBL" id="PIU75426.1"/>
    </source>
</evidence>
<protein>
    <recommendedName>
        <fullName evidence="10">Addiction module toxin, HicA family</fullName>
    </recommendedName>
</protein>
<keyword evidence="3" id="KW-0540">Nuclease</keyword>
<keyword evidence="7" id="KW-0346">Stress response</keyword>
<proteinExistence type="inferred from homology"/>
<dbReference type="AlphaFoldDB" id="A0A2M7AXW2"/>
<keyword evidence="2" id="KW-1277">Toxin-antitoxin system</keyword>
<keyword evidence="5" id="KW-0378">Hydrolase</keyword>
<sequence>MPKLPIIKAKQLLKALKQLGFFEHRRRGTSHLIMAGQGGERTTIPIHSSKDIPAGTLKAILRDLNISVEVLVVALKK</sequence>
<dbReference type="SUPFAM" id="SSF54786">
    <property type="entry name" value="YcfA/nrd intein domain"/>
    <property type="match status" value="1"/>
</dbReference>
<gene>
    <name evidence="8" type="ORF">COS76_00820</name>
</gene>
<name>A0A2M7AXW2_9BACT</name>
<accession>A0A2M7AXW2</accession>
<keyword evidence="4" id="KW-0255">Endonuclease</keyword>
<evidence type="ECO:0000256" key="4">
    <source>
        <dbReference type="ARBA" id="ARBA00022759"/>
    </source>
</evidence>